<evidence type="ECO:0000313" key="1">
    <source>
        <dbReference type="EMBL" id="QEE17039.2"/>
    </source>
</evidence>
<evidence type="ECO:0000313" key="2">
    <source>
        <dbReference type="Proteomes" id="UP000321408"/>
    </source>
</evidence>
<gene>
    <name evidence="1" type="ORF">DSAG12_02871</name>
</gene>
<keyword evidence="2" id="KW-1185">Reference proteome</keyword>
<organism evidence="1 2">
    <name type="scientific">Promethearchaeum syntrophicum</name>
    <dbReference type="NCBI Taxonomy" id="2594042"/>
    <lineage>
        <taxon>Archaea</taxon>
        <taxon>Promethearchaeati</taxon>
        <taxon>Promethearchaeota</taxon>
        <taxon>Promethearchaeia</taxon>
        <taxon>Promethearchaeales</taxon>
        <taxon>Promethearchaeaceae</taxon>
        <taxon>Promethearchaeum</taxon>
    </lineage>
</organism>
<dbReference type="EMBL" id="CP042905">
    <property type="protein sequence ID" value="QEE17039.2"/>
    <property type="molecule type" value="Genomic_DNA"/>
</dbReference>
<sequence length="585" mass="69234">MSSLFFQRFKTSHSLYYIVYSTASSPDYRTHYLCWPESISRACPICKSPIEFAFADNGKKVHTLEGIIHQVVNYYKCSKATCPNSSSYFNPISRFDFGKSYYGKDVLQFIADEVLLLDQTPQQIHKRLKIKYQLKVSLRTVQRIYRDILLIKSNSIDETTRNIISKSKKILLAIDGQDPDKGHDSLWLFTDLLTNRVLRTVLVKTMPHMRIHQEIEEIKQDYGVPIVGVVSDKQNNLVKCMRDKYPDIPHQFCTFHFCQQMWKHLEIFDGNLYGKLKKTLIRADIHIRNNSKPINFEGKGFLPVREVFRGIDSDIEHLTQIKSTKFQFLRGLWLFRNLTRYTVKMEVYTTIMDKQLRIEKIFCKFHAKLKKVLKDTRSQFFETLFLYDSFKLIYQRLYSELSTHADKQQELDNIFGRLWGYVRTLNPDLEMEGLKMIPLQSSHSLESILGEWVRLWNSYLPGLFSYYGFPRDIRTNILQEQAFSQQKAKLVNRLKRKDVSYFIKTRGDLYLRLIHSSESEKSASIVNEYSDHLIQSLRKEFQKRISEETSHWLAKDKEFAGYEEVLQEYHPNWRKLLLKKKLRGT</sequence>
<reference evidence="1 2" key="2">
    <citation type="journal article" date="2024" name="Int. J. Syst. Evol. Microbiol.">
        <title>Promethearchaeum syntrophicum gen. nov., sp. nov., an anaerobic, obligately syntrophic archaeon, the first isolate of the lineage 'Asgard' archaea, and proposal of the new archaeal phylum Promethearchaeota phyl. nov. and kingdom Promethearchaeati regn. nov.</title>
        <authorList>
            <person name="Imachi H."/>
            <person name="Nobu M.K."/>
            <person name="Kato S."/>
            <person name="Takaki Y."/>
            <person name="Miyazaki M."/>
            <person name="Miyata M."/>
            <person name="Ogawara M."/>
            <person name="Saito Y."/>
            <person name="Sakai S."/>
            <person name="Tahara Y.O."/>
            <person name="Takano Y."/>
            <person name="Tasumi E."/>
            <person name="Uematsu K."/>
            <person name="Yoshimura T."/>
            <person name="Itoh T."/>
            <person name="Ohkuma M."/>
            <person name="Takai K."/>
        </authorList>
    </citation>
    <scope>NUCLEOTIDE SEQUENCE [LARGE SCALE GENOMIC DNA]</scope>
    <source>
        <strain evidence="1 2">MK-D1</strain>
    </source>
</reference>
<dbReference type="AlphaFoldDB" id="A0A5B9DCK6"/>
<evidence type="ECO:0008006" key="3">
    <source>
        <dbReference type="Google" id="ProtNLM"/>
    </source>
</evidence>
<name>A0A5B9DCK6_9ARCH</name>
<reference evidence="1 2" key="1">
    <citation type="journal article" date="2020" name="Nature">
        <title>Isolation of an archaeon at the prokaryote-eukaryote interface.</title>
        <authorList>
            <person name="Imachi H."/>
            <person name="Nobu M.K."/>
            <person name="Nakahara N."/>
            <person name="Morono Y."/>
            <person name="Ogawara M."/>
            <person name="Takaki Y."/>
            <person name="Takano Y."/>
            <person name="Uematsu K."/>
            <person name="Ikuta T."/>
            <person name="Ito M."/>
            <person name="Matsui Y."/>
            <person name="Miyazaki M."/>
            <person name="Murata K."/>
            <person name="Saito Y."/>
            <person name="Sakai S."/>
            <person name="Song C."/>
            <person name="Tasumi E."/>
            <person name="Yamanaka Y."/>
            <person name="Yamaguchi T."/>
            <person name="Kamagata Y."/>
            <person name="Tamaki H."/>
            <person name="Takai K."/>
        </authorList>
    </citation>
    <scope>NUCLEOTIDE SEQUENCE [LARGE SCALE GENOMIC DNA]</scope>
    <source>
        <strain evidence="1 2">MK-D1</strain>
    </source>
</reference>
<dbReference type="Proteomes" id="UP000321408">
    <property type="component" value="Chromosome"/>
</dbReference>
<dbReference type="KEGG" id="psyt:DSAG12_02871"/>
<protein>
    <recommendedName>
        <fullName evidence="3">MULE transposase domain protein</fullName>
    </recommendedName>
</protein>
<proteinExistence type="predicted"/>
<accession>A0A5B9DCK6</accession>